<evidence type="ECO:0000259" key="1">
    <source>
        <dbReference type="SMART" id="SM00954"/>
    </source>
</evidence>
<gene>
    <name evidence="2" type="ORF">MQC88_00730</name>
</gene>
<dbReference type="Gene3D" id="3.30.460.10">
    <property type="entry name" value="Beta Polymerase, domain 2"/>
    <property type="match status" value="1"/>
</dbReference>
<dbReference type="RefSeq" id="WP_243318273.1">
    <property type="nucleotide sequence ID" value="NZ_JALGCL010000001.1"/>
</dbReference>
<sequence length="227" mass="25907">MDSEQKALAKEIVAKYVSERELVETMLSQLATAVQSSSKLMALVHSLRWRVKDPEHLKDKIARKMLKAKMEGAEFGISVSNVFETINDLAGLRILHLHTTQITAIDVELKKLLAEYKYDVIEDAKARTWDDEYRAFYESVGIATVESPKMYTSVHYVISPNIVTKRTCEIQVRTLAEELWGEVDHSMNYPTETKVTTCRDQIRVLARLTSSCSRLVDSIYSSNPKFK</sequence>
<dbReference type="SMART" id="SM00954">
    <property type="entry name" value="RelA_SpoT"/>
    <property type="match status" value="1"/>
</dbReference>
<dbReference type="CDD" id="cd05399">
    <property type="entry name" value="NT_Rel-Spo_like"/>
    <property type="match status" value="1"/>
</dbReference>
<protein>
    <submittedName>
        <fullName evidence="2">RelA/SpoT domain-containing protein</fullName>
    </submittedName>
</protein>
<dbReference type="SUPFAM" id="SSF81301">
    <property type="entry name" value="Nucleotidyltransferase"/>
    <property type="match status" value="1"/>
</dbReference>
<name>A0ABT0A0J8_9GAMM</name>
<accession>A0ABT0A0J8</accession>
<feature type="domain" description="RelA/SpoT" evidence="1">
    <location>
        <begin position="49"/>
        <end position="195"/>
    </location>
</feature>
<dbReference type="Pfam" id="PF04607">
    <property type="entry name" value="RelA_SpoT"/>
    <property type="match status" value="1"/>
</dbReference>
<evidence type="ECO:0000313" key="3">
    <source>
        <dbReference type="Proteomes" id="UP001165423"/>
    </source>
</evidence>
<dbReference type="Proteomes" id="UP001165423">
    <property type="component" value="Unassembled WGS sequence"/>
</dbReference>
<proteinExistence type="predicted"/>
<comment type="caution">
    <text evidence="2">The sequence shown here is derived from an EMBL/GenBank/DDBJ whole genome shotgun (WGS) entry which is preliminary data.</text>
</comment>
<keyword evidence="3" id="KW-1185">Reference proteome</keyword>
<evidence type="ECO:0000313" key="2">
    <source>
        <dbReference type="EMBL" id="MCJ0824495.1"/>
    </source>
</evidence>
<organism evidence="2 3">
    <name type="scientific">Cognatiluteimonas sedimenti</name>
    <dbReference type="NCBI Taxonomy" id="2927791"/>
    <lineage>
        <taxon>Bacteria</taxon>
        <taxon>Pseudomonadati</taxon>
        <taxon>Pseudomonadota</taxon>
        <taxon>Gammaproteobacteria</taxon>
        <taxon>Lysobacterales</taxon>
        <taxon>Lysobacteraceae</taxon>
        <taxon>Cognatiluteimonas</taxon>
    </lineage>
</organism>
<dbReference type="PANTHER" id="PTHR41773">
    <property type="entry name" value="GTP PYROPHOSPHATASE-RELATED"/>
    <property type="match status" value="1"/>
</dbReference>
<dbReference type="InterPro" id="IPR007685">
    <property type="entry name" value="RelA_SpoT"/>
</dbReference>
<reference evidence="2 3" key="1">
    <citation type="submission" date="2022-03" db="EMBL/GenBank/DDBJ databases">
        <title>Luteimonas soily sp. nov., a novel bacterium isolated from the soil.</title>
        <authorList>
            <person name="Zhang X."/>
        </authorList>
    </citation>
    <scope>NUCLEOTIDE SEQUENCE [LARGE SCALE GENOMIC DNA]</scope>
    <source>
        <strain evidence="2 3">50</strain>
    </source>
</reference>
<dbReference type="PANTHER" id="PTHR41773:SF1">
    <property type="entry name" value="RELA_SPOT DOMAIN-CONTAINING PROTEIN"/>
    <property type="match status" value="1"/>
</dbReference>
<dbReference type="EMBL" id="JALGCL010000001">
    <property type="protein sequence ID" value="MCJ0824495.1"/>
    <property type="molecule type" value="Genomic_DNA"/>
</dbReference>
<dbReference type="InterPro" id="IPR043519">
    <property type="entry name" value="NT_sf"/>
</dbReference>